<reference evidence="1 2" key="1">
    <citation type="journal article" date="2019" name="G3 (Bethesda)">
        <title>Sequencing of a Wild Apple (Malus baccata) Genome Unravels the Differences Between Cultivated and Wild Apple Species Regarding Disease Resistance and Cold Tolerance.</title>
        <authorList>
            <person name="Chen X."/>
        </authorList>
    </citation>
    <scope>NUCLEOTIDE SEQUENCE [LARGE SCALE GENOMIC DNA]</scope>
    <source>
        <strain evidence="2">cv. Shandingzi</strain>
        <tissue evidence="1">Leaves</tissue>
    </source>
</reference>
<dbReference type="STRING" id="106549.A0A540N1P6"/>
<organism evidence="1 2">
    <name type="scientific">Malus baccata</name>
    <name type="common">Siberian crab apple</name>
    <name type="synonym">Pyrus baccata</name>
    <dbReference type="NCBI Taxonomy" id="106549"/>
    <lineage>
        <taxon>Eukaryota</taxon>
        <taxon>Viridiplantae</taxon>
        <taxon>Streptophyta</taxon>
        <taxon>Embryophyta</taxon>
        <taxon>Tracheophyta</taxon>
        <taxon>Spermatophyta</taxon>
        <taxon>Magnoliopsida</taxon>
        <taxon>eudicotyledons</taxon>
        <taxon>Gunneridae</taxon>
        <taxon>Pentapetalae</taxon>
        <taxon>rosids</taxon>
        <taxon>fabids</taxon>
        <taxon>Rosales</taxon>
        <taxon>Rosaceae</taxon>
        <taxon>Amygdaloideae</taxon>
        <taxon>Maleae</taxon>
        <taxon>Malus</taxon>
    </lineage>
</organism>
<proteinExistence type="predicted"/>
<sequence>MLDHLGLGNPSPKIKIGPFQSTKSERAKLKVKARLNLHGIVSIDSATLLEEEFEVPVTKEQTKYQ</sequence>
<keyword evidence="2" id="KW-1185">Reference proteome</keyword>
<name>A0A540N1P6_MALBA</name>
<evidence type="ECO:0000313" key="1">
    <source>
        <dbReference type="EMBL" id="TQE04450.1"/>
    </source>
</evidence>
<accession>A0A540N1P6</accession>
<dbReference type="Proteomes" id="UP000315295">
    <property type="component" value="Unassembled WGS sequence"/>
</dbReference>
<evidence type="ECO:0000313" key="2">
    <source>
        <dbReference type="Proteomes" id="UP000315295"/>
    </source>
</evidence>
<dbReference type="Gene3D" id="2.60.34.10">
    <property type="entry name" value="Substrate Binding Domain Of DNAk, Chain A, domain 1"/>
    <property type="match status" value="1"/>
</dbReference>
<dbReference type="InterPro" id="IPR029047">
    <property type="entry name" value="HSP70_peptide-bd_sf"/>
</dbReference>
<protein>
    <submittedName>
        <fullName evidence="1">Uncharacterized protein</fullName>
    </submittedName>
</protein>
<comment type="caution">
    <text evidence="1">The sequence shown here is derived from an EMBL/GenBank/DDBJ whole genome shotgun (WGS) entry which is preliminary data.</text>
</comment>
<gene>
    <name evidence="1" type="ORF">C1H46_009970</name>
</gene>
<dbReference type="AlphaFoldDB" id="A0A540N1P6"/>
<dbReference type="EMBL" id="VIEB01000140">
    <property type="protein sequence ID" value="TQE04450.1"/>
    <property type="molecule type" value="Genomic_DNA"/>
</dbReference>